<dbReference type="OrthoDB" id="361760at2"/>
<dbReference type="AlphaFoldDB" id="A0A1H9S422"/>
<evidence type="ECO:0000313" key="2">
    <source>
        <dbReference type="Proteomes" id="UP000182584"/>
    </source>
</evidence>
<protein>
    <submittedName>
        <fullName evidence="1">Uncharacterized protein</fullName>
    </submittedName>
</protein>
<dbReference type="EMBL" id="FOGJ01000011">
    <property type="protein sequence ID" value="SER79688.1"/>
    <property type="molecule type" value="Genomic_DNA"/>
</dbReference>
<dbReference type="RefSeq" id="WP_074756008.1">
    <property type="nucleotide sequence ID" value="NZ_FOGJ01000011.1"/>
</dbReference>
<name>A0A1H9S422_BUTFI</name>
<reference evidence="1 2" key="1">
    <citation type="submission" date="2016-10" db="EMBL/GenBank/DDBJ databases">
        <authorList>
            <person name="de Groot N.N."/>
        </authorList>
    </citation>
    <scope>NUCLEOTIDE SEQUENCE [LARGE SCALE GENOMIC DNA]</scope>
    <source>
        <strain evidence="1 2">AR40</strain>
    </source>
</reference>
<evidence type="ECO:0000313" key="1">
    <source>
        <dbReference type="EMBL" id="SER79688.1"/>
    </source>
</evidence>
<dbReference type="Proteomes" id="UP000182584">
    <property type="component" value="Unassembled WGS sequence"/>
</dbReference>
<accession>A0A1H9S422</accession>
<organism evidence="1 2">
    <name type="scientific">Butyrivibrio fibrisolvens</name>
    <dbReference type="NCBI Taxonomy" id="831"/>
    <lineage>
        <taxon>Bacteria</taxon>
        <taxon>Bacillati</taxon>
        <taxon>Bacillota</taxon>
        <taxon>Clostridia</taxon>
        <taxon>Lachnospirales</taxon>
        <taxon>Lachnospiraceae</taxon>
        <taxon>Butyrivibrio</taxon>
    </lineage>
</organism>
<proteinExistence type="predicted"/>
<gene>
    <name evidence="1" type="ORF">SAMN04487884_11167</name>
</gene>
<sequence>MNNTYNNAFPSSFRYKNVLEKGKPVHDKYDSFSLKHPAMDLSRRAKIFSPFDALKGFDDELAKMQTDVTDNYLDNTIHIDEAP</sequence>
<dbReference type="eggNOG" id="ENOG502ZZAT">
    <property type="taxonomic scope" value="Bacteria"/>
</dbReference>